<dbReference type="PANTHER" id="PTHR22911">
    <property type="entry name" value="ACYL-MALONYL CONDENSING ENZYME-RELATED"/>
    <property type="match status" value="1"/>
</dbReference>
<dbReference type="Proteomes" id="UP001107558">
    <property type="component" value="Chromosome 2"/>
</dbReference>
<organism evidence="7 8">
    <name type="scientific">Polypedilum vanderplanki</name>
    <name type="common">Sleeping chironomid midge</name>
    <dbReference type="NCBI Taxonomy" id="319348"/>
    <lineage>
        <taxon>Eukaryota</taxon>
        <taxon>Metazoa</taxon>
        <taxon>Ecdysozoa</taxon>
        <taxon>Arthropoda</taxon>
        <taxon>Hexapoda</taxon>
        <taxon>Insecta</taxon>
        <taxon>Pterygota</taxon>
        <taxon>Neoptera</taxon>
        <taxon>Endopterygota</taxon>
        <taxon>Diptera</taxon>
        <taxon>Nematocera</taxon>
        <taxon>Chironomoidea</taxon>
        <taxon>Chironomidae</taxon>
        <taxon>Chironominae</taxon>
        <taxon>Polypedilum</taxon>
        <taxon>Polypedilum</taxon>
    </lineage>
</organism>
<name>A0A9J6CA60_POLVA</name>
<dbReference type="InterPro" id="IPR037185">
    <property type="entry name" value="EmrE-like"/>
</dbReference>
<feature type="domain" description="EamA" evidence="6">
    <location>
        <begin position="157"/>
        <end position="289"/>
    </location>
</feature>
<keyword evidence="4 5" id="KW-0472">Membrane</keyword>
<feature type="transmembrane region" description="Helical" evidence="5">
    <location>
        <begin position="7"/>
        <end position="28"/>
    </location>
</feature>
<feature type="transmembrane region" description="Helical" evidence="5">
    <location>
        <begin position="101"/>
        <end position="118"/>
    </location>
</feature>
<feature type="transmembrane region" description="Helical" evidence="5">
    <location>
        <begin position="40"/>
        <end position="59"/>
    </location>
</feature>
<feature type="transmembrane region" description="Helical" evidence="5">
    <location>
        <begin position="130"/>
        <end position="152"/>
    </location>
</feature>
<feature type="transmembrane region" description="Helical" evidence="5">
    <location>
        <begin position="220"/>
        <end position="237"/>
    </location>
</feature>
<comment type="caution">
    <text evidence="7">The sequence shown here is derived from an EMBL/GenBank/DDBJ whole genome shotgun (WGS) entry which is preliminary data.</text>
</comment>
<reference evidence="7" key="1">
    <citation type="submission" date="2021-03" db="EMBL/GenBank/DDBJ databases">
        <title>Chromosome level genome of the anhydrobiotic midge Polypedilum vanderplanki.</title>
        <authorList>
            <person name="Yoshida Y."/>
            <person name="Kikawada T."/>
            <person name="Gusev O."/>
        </authorList>
    </citation>
    <scope>NUCLEOTIDE SEQUENCE</scope>
    <source>
        <strain evidence="7">NIAS01</strain>
        <tissue evidence="7">Whole body or cell culture</tissue>
    </source>
</reference>
<dbReference type="SUPFAM" id="SSF103481">
    <property type="entry name" value="Multidrug resistance efflux transporter EmrE"/>
    <property type="match status" value="2"/>
</dbReference>
<dbReference type="PANTHER" id="PTHR22911:SF6">
    <property type="entry name" value="SOLUTE CARRIER FAMILY 35 MEMBER G1"/>
    <property type="match status" value="1"/>
</dbReference>
<protein>
    <recommendedName>
        <fullName evidence="6">EamA domain-containing protein</fullName>
    </recommendedName>
</protein>
<evidence type="ECO:0000256" key="1">
    <source>
        <dbReference type="ARBA" id="ARBA00004141"/>
    </source>
</evidence>
<dbReference type="GO" id="GO:0016020">
    <property type="term" value="C:membrane"/>
    <property type="evidence" value="ECO:0007669"/>
    <property type="project" value="UniProtKB-SubCell"/>
</dbReference>
<dbReference type="OrthoDB" id="306876at2759"/>
<evidence type="ECO:0000259" key="6">
    <source>
        <dbReference type="Pfam" id="PF00892"/>
    </source>
</evidence>
<keyword evidence="3 5" id="KW-1133">Transmembrane helix</keyword>
<dbReference type="AlphaFoldDB" id="A0A9J6CA60"/>
<dbReference type="InterPro" id="IPR000620">
    <property type="entry name" value="EamA_dom"/>
</dbReference>
<feature type="transmembrane region" description="Helical" evidence="5">
    <location>
        <begin position="249"/>
        <end position="267"/>
    </location>
</feature>
<gene>
    <name evidence="7" type="ORF">PVAND_008565</name>
</gene>
<keyword evidence="2 5" id="KW-0812">Transmembrane</keyword>
<accession>A0A9J6CA60</accession>
<feature type="domain" description="EamA" evidence="6">
    <location>
        <begin position="9"/>
        <end position="141"/>
    </location>
</feature>
<dbReference type="EMBL" id="JADBJN010000002">
    <property type="protein sequence ID" value="KAG5678946.1"/>
    <property type="molecule type" value="Genomic_DNA"/>
</dbReference>
<evidence type="ECO:0000256" key="3">
    <source>
        <dbReference type="ARBA" id="ARBA00022989"/>
    </source>
</evidence>
<feature type="transmembrane region" description="Helical" evidence="5">
    <location>
        <begin position="158"/>
        <end position="180"/>
    </location>
</feature>
<feature type="transmembrane region" description="Helical" evidence="5">
    <location>
        <begin position="187"/>
        <end position="208"/>
    </location>
</feature>
<evidence type="ECO:0000256" key="4">
    <source>
        <dbReference type="ARBA" id="ARBA00023136"/>
    </source>
</evidence>
<sequence length="314" mass="35542">MAVKSHQFLGIILSIASSLCFSLCSVIAKYLVEISAVELTLFRFFGIFFPSLSFAIYKNENIFPERNFDRTILFLRCFIGTTGLMLNFYAVQNMNLGDSSVIIYSTPVFVAIFSKIFLNEKCTLFNIFNILLTMIGIIFIVRPTIFFGISSTSSNSMWGIWAAILSAICGSNVIVLLRILKHIDSNVIMSSSGFFAIIYTYIVLIFLNEYCAPCGLKEKFLILLLAIFSYTGQYFLTTSLKYEEPNIISISRSTIILFSFVWQILFFQEVPTFSSLIGSIIIIISVGLLAFKKYVLSTKEPIIISNRLLRLLQF</sequence>
<dbReference type="Pfam" id="PF00892">
    <property type="entry name" value="EamA"/>
    <property type="match status" value="2"/>
</dbReference>
<evidence type="ECO:0000313" key="8">
    <source>
        <dbReference type="Proteomes" id="UP001107558"/>
    </source>
</evidence>
<proteinExistence type="predicted"/>
<keyword evidence="8" id="KW-1185">Reference proteome</keyword>
<feature type="transmembrane region" description="Helical" evidence="5">
    <location>
        <begin position="71"/>
        <end position="89"/>
    </location>
</feature>
<evidence type="ECO:0000256" key="5">
    <source>
        <dbReference type="SAM" id="Phobius"/>
    </source>
</evidence>
<feature type="transmembrane region" description="Helical" evidence="5">
    <location>
        <begin position="273"/>
        <end position="291"/>
    </location>
</feature>
<comment type="subcellular location">
    <subcellularLocation>
        <location evidence="1">Membrane</location>
        <topology evidence="1">Multi-pass membrane protein</topology>
    </subcellularLocation>
</comment>
<evidence type="ECO:0000256" key="2">
    <source>
        <dbReference type="ARBA" id="ARBA00022692"/>
    </source>
</evidence>
<evidence type="ECO:0000313" key="7">
    <source>
        <dbReference type="EMBL" id="KAG5678946.1"/>
    </source>
</evidence>